<dbReference type="VEuPathDB" id="FungiDB:I302_09181"/>
<dbReference type="EMBL" id="KV700382">
    <property type="protein sequence ID" value="OCF21502.1"/>
    <property type="molecule type" value="Genomic_DNA"/>
</dbReference>
<reference evidence="3" key="4">
    <citation type="submission" date="2024-02" db="EMBL/GenBank/DDBJ databases">
        <title>Comparative genomics of Cryptococcus and Kwoniella reveals pathogenesis evolution and contrasting modes of karyotype evolution via chromosome fusion or intercentromeric recombination.</title>
        <authorList>
            <person name="Coelho M.A."/>
            <person name="David-Palma M."/>
            <person name="Shea T."/>
            <person name="Bowers K."/>
            <person name="McGinley-Smith S."/>
            <person name="Mohammad A.W."/>
            <person name="Gnirke A."/>
            <person name="Yurkov A.M."/>
            <person name="Nowrousian M."/>
            <person name="Sun S."/>
            <person name="Cuomo C.A."/>
            <person name="Heitman J."/>
        </authorList>
    </citation>
    <scope>NUCLEOTIDE SEQUENCE</scope>
    <source>
        <strain evidence="3">CBS 10118</strain>
    </source>
</reference>
<name>A0A1B9FRX4_9TREE</name>
<evidence type="ECO:0000313" key="2">
    <source>
        <dbReference type="EMBL" id="OCF21502.1"/>
    </source>
</evidence>
<dbReference type="RefSeq" id="XP_019042572.1">
    <property type="nucleotide sequence ID" value="XM_019195749.1"/>
</dbReference>
<dbReference type="AlphaFoldDB" id="A0A1B9FRX4"/>
<sequence length="134" mass="14435">MDSSSNNQPSNPPHPSLSHQLTTHSTPPQSSASPLSSAQQETSNNESHLPADTPLNSASAEQLDEIEMATAMRFKRALEKSLGMEFPEEPNQFAKDLGCHTAADCDAKLTDLDRFLATLPASGPHHAMALEDKK</sequence>
<reference evidence="2" key="3">
    <citation type="submission" date="2016-07" db="EMBL/GenBank/DDBJ databases">
        <title>Evolution of pathogenesis and genome organization in the Tremellales.</title>
        <authorList>
            <person name="Cuomo C."/>
            <person name="Litvintseva A."/>
            <person name="Heitman J."/>
            <person name="Chen Y."/>
            <person name="Sun S."/>
            <person name="Springer D."/>
            <person name="Dromer F."/>
            <person name="Young S."/>
            <person name="Zeng Q."/>
            <person name="Chapman S."/>
            <person name="Gujja S."/>
            <person name="Saif S."/>
            <person name="Birren B."/>
        </authorList>
    </citation>
    <scope>NUCLEOTIDE SEQUENCE</scope>
    <source>
        <strain evidence="2">CBS 10118</strain>
    </source>
</reference>
<accession>A0A1B9FRX4</accession>
<dbReference type="KEGG" id="kbi:30213580"/>
<organism evidence="2">
    <name type="scientific">Kwoniella bestiolae CBS 10118</name>
    <dbReference type="NCBI Taxonomy" id="1296100"/>
    <lineage>
        <taxon>Eukaryota</taxon>
        <taxon>Fungi</taxon>
        <taxon>Dikarya</taxon>
        <taxon>Basidiomycota</taxon>
        <taxon>Agaricomycotina</taxon>
        <taxon>Tremellomycetes</taxon>
        <taxon>Tremellales</taxon>
        <taxon>Cryptococcaceae</taxon>
        <taxon>Kwoniella</taxon>
    </lineage>
</organism>
<keyword evidence="4" id="KW-1185">Reference proteome</keyword>
<reference evidence="3" key="2">
    <citation type="submission" date="2013-07" db="EMBL/GenBank/DDBJ databases">
        <authorList>
            <consortium name="The Broad Institute Genome Sequencing Platform"/>
            <person name="Cuomo C."/>
            <person name="Litvintseva A."/>
            <person name="Chen Y."/>
            <person name="Heitman J."/>
            <person name="Sun S."/>
            <person name="Springer D."/>
            <person name="Dromer F."/>
            <person name="Young S.K."/>
            <person name="Zeng Q."/>
            <person name="Gargeya S."/>
            <person name="Fitzgerald M."/>
            <person name="Abouelleil A."/>
            <person name="Alvarado L."/>
            <person name="Berlin A.M."/>
            <person name="Chapman S.B."/>
            <person name="Dewar J."/>
            <person name="Goldberg J."/>
            <person name="Griggs A."/>
            <person name="Gujja S."/>
            <person name="Hansen M."/>
            <person name="Howarth C."/>
            <person name="Imamovic A."/>
            <person name="Larimer J."/>
            <person name="McCowan C."/>
            <person name="Murphy C."/>
            <person name="Pearson M."/>
            <person name="Priest M."/>
            <person name="Roberts A."/>
            <person name="Saif S."/>
            <person name="Shea T."/>
            <person name="Sykes S."/>
            <person name="Wortman J."/>
            <person name="Nusbaum C."/>
            <person name="Birren B."/>
        </authorList>
    </citation>
    <scope>NUCLEOTIDE SEQUENCE</scope>
    <source>
        <strain evidence="3">CBS 10118</strain>
    </source>
</reference>
<feature type="region of interest" description="Disordered" evidence="1">
    <location>
        <begin position="1"/>
        <end position="64"/>
    </location>
</feature>
<evidence type="ECO:0000313" key="3">
    <source>
        <dbReference type="EMBL" id="WVW82738.1"/>
    </source>
</evidence>
<dbReference type="Proteomes" id="UP000092730">
    <property type="component" value="Chromosome 3"/>
</dbReference>
<evidence type="ECO:0000256" key="1">
    <source>
        <dbReference type="SAM" id="MobiDB-lite"/>
    </source>
</evidence>
<dbReference type="GeneID" id="30213580"/>
<gene>
    <name evidence="2" type="ORF">I302_09181</name>
    <name evidence="3" type="ORF">I302_104749</name>
</gene>
<feature type="compositionally biased region" description="Low complexity" evidence="1">
    <location>
        <begin position="16"/>
        <end position="40"/>
    </location>
</feature>
<reference evidence="2" key="1">
    <citation type="submission" date="2013-07" db="EMBL/GenBank/DDBJ databases">
        <title>The Genome Sequence of Cryptococcus bestiolae CBS10118.</title>
        <authorList>
            <consortium name="The Broad Institute Genome Sequencing Platform"/>
            <person name="Cuomo C."/>
            <person name="Litvintseva A."/>
            <person name="Chen Y."/>
            <person name="Heitman J."/>
            <person name="Sun S."/>
            <person name="Springer D."/>
            <person name="Dromer F."/>
            <person name="Young S.K."/>
            <person name="Zeng Q."/>
            <person name="Gargeya S."/>
            <person name="Fitzgerald M."/>
            <person name="Abouelleil A."/>
            <person name="Alvarado L."/>
            <person name="Berlin A.M."/>
            <person name="Chapman S.B."/>
            <person name="Dewar J."/>
            <person name="Goldberg J."/>
            <person name="Griggs A."/>
            <person name="Gujja S."/>
            <person name="Hansen M."/>
            <person name="Howarth C."/>
            <person name="Imamovic A."/>
            <person name="Larimer J."/>
            <person name="McCowan C."/>
            <person name="Murphy C."/>
            <person name="Pearson M."/>
            <person name="Priest M."/>
            <person name="Roberts A."/>
            <person name="Saif S."/>
            <person name="Shea T."/>
            <person name="Sykes S."/>
            <person name="Wortman J."/>
            <person name="Nusbaum C."/>
            <person name="Birren B."/>
        </authorList>
    </citation>
    <scope>NUCLEOTIDE SEQUENCE [LARGE SCALE GENOMIC DNA]</scope>
    <source>
        <strain evidence="2">CBS 10118</strain>
    </source>
</reference>
<evidence type="ECO:0000313" key="4">
    <source>
        <dbReference type="Proteomes" id="UP000092730"/>
    </source>
</evidence>
<proteinExistence type="predicted"/>
<protein>
    <submittedName>
        <fullName evidence="2">Uncharacterized protein</fullName>
    </submittedName>
</protein>
<dbReference type="EMBL" id="CP144543">
    <property type="protein sequence ID" value="WVW82738.1"/>
    <property type="molecule type" value="Genomic_DNA"/>
</dbReference>